<name>A0A7Y0HU46_9BIFI</name>
<evidence type="ECO:0000313" key="3">
    <source>
        <dbReference type="Proteomes" id="UP000529710"/>
    </source>
</evidence>
<dbReference type="RefSeq" id="WP_169078060.1">
    <property type="nucleotide sequence ID" value="NZ_JAAIIF010000001.1"/>
</dbReference>
<sequence>MSDETSNTTVSTADRTVAALHRIDSKVDELRKHRLEDPDSATDKLIKSLLPTVTGLVAGKIFQAVWDKAWGRRGSGSGTTGTGGNNLIMGIAFAAASAAFGAAVSALSNRGSQALVDRQHRKRKQ</sequence>
<comment type="caution">
    <text evidence="2">The sequence shown here is derived from an EMBL/GenBank/DDBJ whole genome shotgun (WGS) entry which is preliminary data.</text>
</comment>
<dbReference type="InterPro" id="IPR025329">
    <property type="entry name" value="DUF4235"/>
</dbReference>
<keyword evidence="3" id="KW-1185">Reference proteome</keyword>
<evidence type="ECO:0008006" key="4">
    <source>
        <dbReference type="Google" id="ProtNLM"/>
    </source>
</evidence>
<dbReference type="Proteomes" id="UP000529710">
    <property type="component" value="Unassembled WGS sequence"/>
</dbReference>
<feature type="transmembrane region" description="Helical" evidence="1">
    <location>
        <begin position="87"/>
        <end position="108"/>
    </location>
</feature>
<proteinExistence type="predicted"/>
<dbReference type="AlphaFoldDB" id="A0A7Y0HU46"/>
<organism evidence="2 3">
    <name type="scientific">Bifidobacterium erythrocebi</name>
    <dbReference type="NCBI Taxonomy" id="2675325"/>
    <lineage>
        <taxon>Bacteria</taxon>
        <taxon>Bacillati</taxon>
        <taxon>Actinomycetota</taxon>
        <taxon>Actinomycetes</taxon>
        <taxon>Bifidobacteriales</taxon>
        <taxon>Bifidobacteriaceae</taxon>
        <taxon>Bifidobacterium</taxon>
    </lineage>
</organism>
<protein>
    <recommendedName>
        <fullName evidence="4">DUF4235 domain-containing protein</fullName>
    </recommendedName>
</protein>
<gene>
    <name evidence="2" type="ORF">G1C98_0004</name>
</gene>
<keyword evidence="1" id="KW-1133">Transmembrane helix</keyword>
<keyword evidence="1" id="KW-0472">Membrane</keyword>
<reference evidence="2 3" key="1">
    <citation type="submission" date="2020-02" db="EMBL/GenBank/DDBJ databases">
        <title>Characterization of phylogenetic diversity of novel bifidobacterial species isolated in Czech ZOOs.</title>
        <authorList>
            <person name="Lugli G.A."/>
            <person name="Vera N.B."/>
            <person name="Ventura M."/>
        </authorList>
    </citation>
    <scope>NUCLEOTIDE SEQUENCE [LARGE SCALE GENOMIC DNA]</scope>
    <source>
        <strain evidence="2 3">DSM 109960</strain>
    </source>
</reference>
<keyword evidence="1" id="KW-0812">Transmembrane</keyword>
<evidence type="ECO:0000256" key="1">
    <source>
        <dbReference type="SAM" id="Phobius"/>
    </source>
</evidence>
<dbReference type="Pfam" id="PF14019">
    <property type="entry name" value="DUF4235"/>
    <property type="match status" value="1"/>
</dbReference>
<accession>A0A7Y0HU46</accession>
<dbReference type="EMBL" id="JAAIIF010000001">
    <property type="protein sequence ID" value="NMM95268.1"/>
    <property type="molecule type" value="Genomic_DNA"/>
</dbReference>
<evidence type="ECO:0000313" key="2">
    <source>
        <dbReference type="EMBL" id="NMM95268.1"/>
    </source>
</evidence>